<evidence type="ECO:0000313" key="2">
    <source>
        <dbReference type="Proteomes" id="UP001589610"/>
    </source>
</evidence>
<organism evidence="1 2">
    <name type="scientific">Streptosporangium vulgare</name>
    <dbReference type="NCBI Taxonomy" id="46190"/>
    <lineage>
        <taxon>Bacteria</taxon>
        <taxon>Bacillati</taxon>
        <taxon>Actinomycetota</taxon>
        <taxon>Actinomycetes</taxon>
        <taxon>Streptosporangiales</taxon>
        <taxon>Streptosporangiaceae</taxon>
        <taxon>Streptosporangium</taxon>
    </lineage>
</organism>
<gene>
    <name evidence="1" type="ORF">ACFFRH_37510</name>
</gene>
<dbReference type="EMBL" id="JBHMBS010000031">
    <property type="protein sequence ID" value="MFB9681208.1"/>
    <property type="molecule type" value="Genomic_DNA"/>
</dbReference>
<dbReference type="RefSeq" id="WP_344747096.1">
    <property type="nucleotide sequence ID" value="NZ_BAAAWW010000117.1"/>
</dbReference>
<name>A0ABV5TQ26_9ACTN</name>
<protein>
    <submittedName>
        <fullName evidence="1">Uncharacterized protein</fullName>
    </submittedName>
</protein>
<comment type="caution">
    <text evidence="1">The sequence shown here is derived from an EMBL/GenBank/DDBJ whole genome shotgun (WGS) entry which is preliminary data.</text>
</comment>
<accession>A0ABV5TQ26</accession>
<evidence type="ECO:0000313" key="1">
    <source>
        <dbReference type="EMBL" id="MFB9681208.1"/>
    </source>
</evidence>
<reference evidence="1 2" key="1">
    <citation type="submission" date="2024-09" db="EMBL/GenBank/DDBJ databases">
        <authorList>
            <person name="Sun Q."/>
            <person name="Mori K."/>
        </authorList>
    </citation>
    <scope>NUCLEOTIDE SEQUENCE [LARGE SCALE GENOMIC DNA]</scope>
    <source>
        <strain evidence="1 2">JCM 3028</strain>
    </source>
</reference>
<dbReference type="Proteomes" id="UP001589610">
    <property type="component" value="Unassembled WGS sequence"/>
</dbReference>
<keyword evidence="2" id="KW-1185">Reference proteome</keyword>
<proteinExistence type="predicted"/>
<sequence>MAKAGYSVVTGGAVALTGGTAKTVLGVKSHANFGLDLLRVWWGFVDTVATEAPVTCELCYCTWVTNSPGTASTTLSAPAITQVYGRTITPGFTAAKNWTTEPTVLTPITEVPLTPNGGLVLHDGSLGMTPDCDLAHGFALRFTAASGADTSVRATMWVERC</sequence>